<keyword evidence="1" id="KW-0175">Coiled coil</keyword>
<dbReference type="Proteomes" id="UP000516314">
    <property type="component" value="Chromosome 5"/>
</dbReference>
<protein>
    <submittedName>
        <fullName evidence="2">(thale cress) hypothetical protein</fullName>
    </submittedName>
</protein>
<gene>
    <name evidence="2" type="ORF">AT9943_LOCUS20352</name>
</gene>
<organism evidence="2 3">
    <name type="scientific">Arabidopsis thaliana</name>
    <name type="common">Mouse-ear cress</name>
    <dbReference type="NCBI Taxonomy" id="3702"/>
    <lineage>
        <taxon>Eukaryota</taxon>
        <taxon>Viridiplantae</taxon>
        <taxon>Streptophyta</taxon>
        <taxon>Embryophyta</taxon>
        <taxon>Tracheophyta</taxon>
        <taxon>Spermatophyta</taxon>
        <taxon>Magnoliopsida</taxon>
        <taxon>eudicotyledons</taxon>
        <taxon>Gunneridae</taxon>
        <taxon>Pentapetalae</taxon>
        <taxon>rosids</taxon>
        <taxon>malvids</taxon>
        <taxon>Brassicales</taxon>
        <taxon>Brassicaceae</taxon>
        <taxon>Camelineae</taxon>
        <taxon>Arabidopsis</taxon>
    </lineage>
</organism>
<dbReference type="Gene3D" id="1.20.5.170">
    <property type="match status" value="1"/>
</dbReference>
<reference evidence="2 3" key="1">
    <citation type="submission" date="2020-09" db="EMBL/GenBank/DDBJ databases">
        <authorList>
            <person name="Ashkenazy H."/>
        </authorList>
    </citation>
    <scope>NUCLEOTIDE SEQUENCE [LARGE SCALE GENOMIC DNA]</scope>
    <source>
        <strain evidence="3">cv. Cdm-0</strain>
    </source>
</reference>
<feature type="coiled-coil region" evidence="1">
    <location>
        <begin position="110"/>
        <end position="151"/>
    </location>
</feature>
<evidence type="ECO:0000256" key="1">
    <source>
        <dbReference type="SAM" id="Coils"/>
    </source>
</evidence>
<dbReference type="EMBL" id="LR881470">
    <property type="protein sequence ID" value="CAD5332973.1"/>
    <property type="molecule type" value="Genomic_DNA"/>
</dbReference>
<evidence type="ECO:0000313" key="2">
    <source>
        <dbReference type="EMBL" id="CAD5332973.1"/>
    </source>
</evidence>
<accession>A0A7G2FFQ8</accession>
<dbReference type="AlphaFoldDB" id="A0A7G2FFQ8"/>
<evidence type="ECO:0000313" key="3">
    <source>
        <dbReference type="Proteomes" id="UP000516314"/>
    </source>
</evidence>
<name>A0A7G2FFQ8_ARATH</name>
<sequence>MESSRSSFFVSKNVPTFSNAEAIEREMPFSTMSESRRLLSLEKVQRRGMRRKDSYHVLNEGTKSIVNYSATMKIIDILFPERPHCFISGYRISKLVNQVGFMHQDQFHELQYFRNKKRKVDSRLEELEAEVAKLRAKQKKVTARLDEFKQMVKALEILSEDWEKVDLQLVWPMPDRLLRDNHSVLNRAI</sequence>
<proteinExistence type="predicted"/>